<sequence>QQRRYLVNKFSGINIYSKDLYNAIRRYKTPAASKINQDAALMLEYLISKQREDPN</sequence>
<feature type="non-terminal residue" evidence="1">
    <location>
        <position position="1"/>
    </location>
</feature>
<evidence type="ECO:0000313" key="1">
    <source>
        <dbReference type="EMBL" id="CAG8851886.1"/>
    </source>
</evidence>
<keyword evidence="2" id="KW-1185">Reference proteome</keyword>
<proteinExistence type="predicted"/>
<protein>
    <submittedName>
        <fullName evidence="1">21660_t:CDS:1</fullName>
    </submittedName>
</protein>
<dbReference type="Proteomes" id="UP000789920">
    <property type="component" value="Unassembled WGS sequence"/>
</dbReference>
<comment type="caution">
    <text evidence="1">The sequence shown here is derived from an EMBL/GenBank/DDBJ whole genome shotgun (WGS) entry which is preliminary data.</text>
</comment>
<accession>A0ACA9SZY7</accession>
<dbReference type="EMBL" id="CAJVQC010178761">
    <property type="protein sequence ID" value="CAG8851886.1"/>
    <property type="molecule type" value="Genomic_DNA"/>
</dbReference>
<gene>
    <name evidence="1" type="ORF">RPERSI_LOCUS36782</name>
</gene>
<reference evidence="1" key="1">
    <citation type="submission" date="2021-06" db="EMBL/GenBank/DDBJ databases">
        <authorList>
            <person name="Kallberg Y."/>
            <person name="Tangrot J."/>
            <person name="Rosling A."/>
        </authorList>
    </citation>
    <scope>NUCLEOTIDE SEQUENCE</scope>
    <source>
        <strain evidence="1">MA461A</strain>
    </source>
</reference>
<evidence type="ECO:0000313" key="2">
    <source>
        <dbReference type="Proteomes" id="UP000789920"/>
    </source>
</evidence>
<organism evidence="1 2">
    <name type="scientific">Racocetra persica</name>
    <dbReference type="NCBI Taxonomy" id="160502"/>
    <lineage>
        <taxon>Eukaryota</taxon>
        <taxon>Fungi</taxon>
        <taxon>Fungi incertae sedis</taxon>
        <taxon>Mucoromycota</taxon>
        <taxon>Glomeromycotina</taxon>
        <taxon>Glomeromycetes</taxon>
        <taxon>Diversisporales</taxon>
        <taxon>Gigasporaceae</taxon>
        <taxon>Racocetra</taxon>
    </lineage>
</organism>
<name>A0ACA9SZY7_9GLOM</name>